<dbReference type="GO" id="GO:0005886">
    <property type="term" value="C:plasma membrane"/>
    <property type="evidence" value="ECO:0007669"/>
    <property type="project" value="UniProtKB-SubCell"/>
</dbReference>
<keyword evidence="3 6" id="KW-0812">Transmembrane</keyword>
<comment type="caution">
    <text evidence="7">The sequence shown here is derived from an EMBL/GenBank/DDBJ whole genome shotgun (WGS) entry which is preliminary data.</text>
</comment>
<evidence type="ECO:0000256" key="3">
    <source>
        <dbReference type="ARBA" id="ARBA00022692"/>
    </source>
</evidence>
<dbReference type="Pfam" id="PF03706">
    <property type="entry name" value="LPG_synthase_TM"/>
    <property type="match status" value="1"/>
</dbReference>
<accession>A0A847D1L1</accession>
<dbReference type="Proteomes" id="UP000545876">
    <property type="component" value="Unassembled WGS sequence"/>
</dbReference>
<dbReference type="PANTHER" id="PTHR39087:SF2">
    <property type="entry name" value="UPF0104 MEMBRANE PROTEIN MJ1595"/>
    <property type="match status" value="1"/>
</dbReference>
<keyword evidence="5 6" id="KW-0472">Membrane</keyword>
<evidence type="ECO:0000256" key="2">
    <source>
        <dbReference type="ARBA" id="ARBA00022475"/>
    </source>
</evidence>
<evidence type="ECO:0000256" key="1">
    <source>
        <dbReference type="ARBA" id="ARBA00004651"/>
    </source>
</evidence>
<sequence length="327" mass="36798">MRYFSRIIKGLLKHIKIVVTIGILGFFIYYFINNKEDLLKVLSVQPLLLLGILIFYSIIFYLNGIFIKVILKSFNKKISILESFYVSIISSLGNYFLPMRGGAVIRSVYLKKKFEFSYEHFVSTLYGYYIIVFLVNAFVGLVSLIVITIKYDVVSIPLYLFFGGLFVSMLVLSFIKFPVKKIKGSKNKIVDKVLSIIRNILDGWNMIVENKRLLVSLILITLIAFVVGVGLFYIEFKALGIDVTVIKVLLYNCLSGVSLLVSITPGSLGIREGIFSITSDILGISNEQIMQLALLDRGVMLSCLVGLFVGLWALMGIIKRKLSVSSK</sequence>
<proteinExistence type="predicted"/>
<evidence type="ECO:0000256" key="6">
    <source>
        <dbReference type="SAM" id="Phobius"/>
    </source>
</evidence>
<keyword evidence="4 6" id="KW-1133">Transmembrane helix</keyword>
<name>A0A847D1L1_9BACT</name>
<protein>
    <submittedName>
        <fullName evidence="7">Flippase-like domain-containing protein</fullName>
    </submittedName>
</protein>
<feature type="transmembrane region" description="Helical" evidence="6">
    <location>
        <begin position="156"/>
        <end position="175"/>
    </location>
</feature>
<dbReference type="PANTHER" id="PTHR39087">
    <property type="entry name" value="UPF0104 MEMBRANE PROTEIN MJ1595"/>
    <property type="match status" value="1"/>
</dbReference>
<dbReference type="AlphaFoldDB" id="A0A847D1L1"/>
<feature type="transmembrane region" description="Helical" evidence="6">
    <location>
        <begin position="44"/>
        <end position="66"/>
    </location>
</feature>
<feature type="transmembrane region" description="Helical" evidence="6">
    <location>
        <begin position="213"/>
        <end position="236"/>
    </location>
</feature>
<feature type="transmembrane region" description="Helical" evidence="6">
    <location>
        <begin position="299"/>
        <end position="318"/>
    </location>
</feature>
<comment type="subcellular location">
    <subcellularLocation>
        <location evidence="1">Cell membrane</location>
        <topology evidence="1">Multi-pass membrane protein</topology>
    </subcellularLocation>
</comment>
<evidence type="ECO:0000256" key="5">
    <source>
        <dbReference type="ARBA" id="ARBA00023136"/>
    </source>
</evidence>
<gene>
    <name evidence="7" type="ORF">GX656_02725</name>
</gene>
<feature type="transmembrane region" description="Helical" evidence="6">
    <location>
        <begin position="248"/>
        <end position="270"/>
    </location>
</feature>
<reference evidence="7 8" key="1">
    <citation type="journal article" date="2020" name="Biotechnol. Biofuels">
        <title>New insights from the biogas microbiome by comprehensive genome-resolved metagenomics of nearly 1600 species originating from multiple anaerobic digesters.</title>
        <authorList>
            <person name="Campanaro S."/>
            <person name="Treu L."/>
            <person name="Rodriguez-R L.M."/>
            <person name="Kovalovszki A."/>
            <person name="Ziels R.M."/>
            <person name="Maus I."/>
            <person name="Zhu X."/>
            <person name="Kougias P.G."/>
            <person name="Basile A."/>
            <person name="Luo G."/>
            <person name="Schluter A."/>
            <person name="Konstantinidis K.T."/>
            <person name="Angelidaki I."/>
        </authorList>
    </citation>
    <scope>NUCLEOTIDE SEQUENCE [LARGE SCALE GENOMIC DNA]</scope>
    <source>
        <strain evidence="7">AS06rmzACSIP_65</strain>
    </source>
</reference>
<keyword evidence="2" id="KW-1003">Cell membrane</keyword>
<dbReference type="InterPro" id="IPR022791">
    <property type="entry name" value="L-PG_synthase/AglD"/>
</dbReference>
<organism evidence="7 8">
    <name type="scientific">Candidatus Dojkabacteria bacterium</name>
    <dbReference type="NCBI Taxonomy" id="2099670"/>
    <lineage>
        <taxon>Bacteria</taxon>
        <taxon>Candidatus Dojkabacteria</taxon>
    </lineage>
</organism>
<evidence type="ECO:0000313" key="8">
    <source>
        <dbReference type="Proteomes" id="UP000545876"/>
    </source>
</evidence>
<dbReference type="NCBIfam" id="TIGR00374">
    <property type="entry name" value="flippase-like domain"/>
    <property type="match status" value="1"/>
</dbReference>
<dbReference type="EMBL" id="JAAZBX010000010">
    <property type="protein sequence ID" value="NLD25531.1"/>
    <property type="molecule type" value="Genomic_DNA"/>
</dbReference>
<feature type="transmembrane region" description="Helical" evidence="6">
    <location>
        <begin position="78"/>
        <end position="97"/>
    </location>
</feature>
<feature type="transmembrane region" description="Helical" evidence="6">
    <location>
        <begin position="12"/>
        <end position="32"/>
    </location>
</feature>
<evidence type="ECO:0000256" key="4">
    <source>
        <dbReference type="ARBA" id="ARBA00022989"/>
    </source>
</evidence>
<evidence type="ECO:0000313" key="7">
    <source>
        <dbReference type="EMBL" id="NLD25531.1"/>
    </source>
</evidence>
<feature type="transmembrane region" description="Helical" evidence="6">
    <location>
        <begin position="126"/>
        <end position="149"/>
    </location>
</feature>